<evidence type="ECO:0000256" key="10">
    <source>
        <dbReference type="SAM" id="MobiDB-lite"/>
    </source>
</evidence>
<evidence type="ECO:0000256" key="9">
    <source>
        <dbReference type="RuleBase" id="RU369028"/>
    </source>
</evidence>
<feature type="non-terminal residue" evidence="13">
    <location>
        <position position="807"/>
    </location>
</feature>
<evidence type="ECO:0000313" key="13">
    <source>
        <dbReference type="EMBL" id="NXX60313.1"/>
    </source>
</evidence>
<dbReference type="InterPro" id="IPR027267">
    <property type="entry name" value="AH/BAR_dom_sf"/>
</dbReference>
<comment type="domain">
    <text evidence="9">The BAR domain mediates homodimerization, it can neither bind membrane nor impart curvature, but instead requires the neighboring PH domain to achieve these functions.</text>
</comment>
<protein>
    <recommendedName>
        <fullName evidence="9">Arf-GAP with coiled-coil, ANK repeat and PH domain-containing protein</fullName>
        <shortName evidence="9">Cnt-b</shortName>
    </recommendedName>
    <alternativeName>
        <fullName evidence="9">Centaurin-beta</fullName>
    </alternativeName>
</protein>
<dbReference type="Pfam" id="PF00169">
    <property type="entry name" value="PH"/>
    <property type="match status" value="1"/>
</dbReference>
<dbReference type="InterPro" id="IPR036770">
    <property type="entry name" value="Ankyrin_rpt-contain_sf"/>
</dbReference>
<dbReference type="GO" id="GO:0010008">
    <property type="term" value="C:endosome membrane"/>
    <property type="evidence" value="ECO:0007669"/>
    <property type="project" value="UniProtKB-SubCell"/>
</dbReference>
<dbReference type="Gene3D" id="1.10.220.150">
    <property type="entry name" value="Arf GTPase activating protein"/>
    <property type="match status" value="1"/>
</dbReference>
<dbReference type="InterPro" id="IPR002110">
    <property type="entry name" value="Ankyrin_rpt"/>
</dbReference>
<keyword evidence="1 9" id="KW-0343">GTPase activation</keyword>
<feature type="repeat" description="ANK" evidence="7">
    <location>
        <begin position="707"/>
        <end position="739"/>
    </location>
</feature>
<keyword evidence="9" id="KW-0967">Endosome</keyword>
<evidence type="ECO:0000259" key="11">
    <source>
        <dbReference type="PROSITE" id="PS50003"/>
    </source>
</evidence>
<evidence type="ECO:0000256" key="5">
    <source>
        <dbReference type="ARBA" id="ARBA00022833"/>
    </source>
</evidence>
<dbReference type="InterPro" id="IPR045258">
    <property type="entry name" value="ACAP1/2/3-like"/>
</dbReference>
<dbReference type="InterPro" id="IPR001849">
    <property type="entry name" value="PH_domain"/>
</dbReference>
<dbReference type="PROSITE" id="PS50115">
    <property type="entry name" value="ARFGAP"/>
    <property type="match status" value="1"/>
</dbReference>
<evidence type="ECO:0000256" key="8">
    <source>
        <dbReference type="PROSITE-ProRule" id="PRU00288"/>
    </source>
</evidence>
<feature type="non-terminal residue" evidence="13">
    <location>
        <position position="1"/>
    </location>
</feature>
<dbReference type="CDD" id="cd08850">
    <property type="entry name" value="ArfGap_ACAP3"/>
    <property type="match status" value="1"/>
</dbReference>
<comment type="function">
    <text evidence="9">GTPase-activating protein for the ADP ribosylation factor family.</text>
</comment>
<keyword evidence="5 9" id="KW-0862">Zinc</keyword>
<feature type="repeat" description="ANK" evidence="7">
    <location>
        <begin position="674"/>
        <end position="706"/>
    </location>
</feature>
<keyword evidence="4 8" id="KW-0863">Zinc-finger</keyword>
<keyword evidence="2 9" id="KW-0479">Metal-binding</keyword>
<dbReference type="Pfam" id="PF01412">
    <property type="entry name" value="ArfGap"/>
    <property type="match status" value="1"/>
</dbReference>
<gene>
    <name evidence="13" type="primary">Acap3</name>
    <name evidence="13" type="ORF">SCOUMB_R04080</name>
</gene>
<evidence type="ECO:0000259" key="12">
    <source>
        <dbReference type="PROSITE" id="PS50115"/>
    </source>
</evidence>
<dbReference type="CDD" id="cd13250">
    <property type="entry name" value="PH_ACAP"/>
    <property type="match status" value="1"/>
</dbReference>
<dbReference type="InterPro" id="IPR004148">
    <property type="entry name" value="BAR_dom"/>
</dbReference>
<comment type="activity regulation">
    <text evidence="9">GAP activity stimulated by phosphatidylinositol 4,5-bisphosphate (PIP2) and phosphatidic acid.</text>
</comment>
<evidence type="ECO:0000256" key="6">
    <source>
        <dbReference type="ARBA" id="ARBA00023043"/>
    </source>
</evidence>
<dbReference type="Gene3D" id="1.20.1270.60">
    <property type="entry name" value="Arfaptin homology (AH) domain/BAR domain"/>
    <property type="match status" value="1"/>
</dbReference>
<dbReference type="FunFam" id="1.20.1270.60:FF:000025">
    <property type="entry name" value="arf-GAP with coiled-coil, ANK repeat and PH domain-containing protein 2"/>
    <property type="match status" value="1"/>
</dbReference>
<dbReference type="InterPro" id="IPR037278">
    <property type="entry name" value="ARFGAP/RecO"/>
</dbReference>
<dbReference type="Pfam" id="PF16746">
    <property type="entry name" value="BAR_3"/>
    <property type="match status" value="1"/>
</dbReference>
<keyword evidence="6 7" id="KW-0040">ANK repeat</keyword>
<dbReference type="InterPro" id="IPR011993">
    <property type="entry name" value="PH-like_dom_sf"/>
</dbReference>
<keyword evidence="3 9" id="KW-0677">Repeat</keyword>
<sequence length="807" mass="91287">LVQLVKLCSGMIEAGKAYITTNKHFVSGVRDLSQQCKKDEMISECLDKFGDSLQEMINYHMILFDQAQRSVRQQLHNFVKDDVRKFKETKKQFDKVREDMEISLVKNAQAPRHKPHEVEEATGTLTITRKCFRHLALDYVLQINVLQAKKKFEILDAMLSFMHAQYTFFQQGYSLLHELDPYMKKLATELDQLVIDSAVEKREMEHKHALIQQRVIWVSFYLQDFSYDDSKVEFNVDAPNGVVMEGYLFKRASNAFKTWNRRWFSIQNSQLVYQKKLKDVLTVVVEDLRLCTVKPCEDIERRFCFEVVSPTKSCMLQADSEKLRQAWIQAVQASIASAYRESPDSYYIERLDRTASPSTSSIDSATDSRERSVKGESILQRVQSIPGNDQCCDCGQPDPRWASINLGILLCIECSGIHRSLGVHCSKVRSLTLDSWEPELLKLMCELGNSTMNQIYEAQCEELGLKKPTAGSSRQDKEAWIKVKYVEKKFLKKLPNGETLTENERKPRRWCVKKCQRHNSTTKAPTARRKYRHEAGNASPAMLSSAATLERKFRRDSLFCPDELDSLFSYFDTGAGSGPRSLSSDSGLGGSTDGSTDILVFGSVVDSVTEEECEVSEESSGEAEIEQEASDLEDLRELHPGLLIYKAAQARNLPLMAEALAHGAEINWVNDEDENKTPLIQAVMGGSLIACEFLLQNGADVNQRDIRGRAPLHHATYLGHTGQVCLFLKRGANQHAVDGDGQDPLSIAVQAANADIVTLLRLARMNEEMREAEGPFGQPGQYPSNSPTELQYRKCIQEFISLNIDEC</sequence>
<feature type="region of interest" description="Disordered" evidence="10">
    <location>
        <begin position="356"/>
        <end position="375"/>
    </location>
</feature>
<dbReference type="OrthoDB" id="10070851at2759"/>
<dbReference type="PROSITE" id="PS50088">
    <property type="entry name" value="ANK_REPEAT"/>
    <property type="match status" value="2"/>
</dbReference>
<dbReference type="PROSITE" id="PS50297">
    <property type="entry name" value="ANK_REP_REGION"/>
    <property type="match status" value="2"/>
</dbReference>
<evidence type="ECO:0000256" key="7">
    <source>
        <dbReference type="PROSITE-ProRule" id="PRU00023"/>
    </source>
</evidence>
<dbReference type="FunFam" id="2.30.29.30:FF:000026">
    <property type="entry name" value="Arf-GAP with coiled-coil, ANK repeat and PH domain-containing protein 2"/>
    <property type="match status" value="1"/>
</dbReference>
<dbReference type="SUPFAM" id="SSF57863">
    <property type="entry name" value="ArfGap/RecO-like zinc finger"/>
    <property type="match status" value="1"/>
</dbReference>
<dbReference type="PANTHER" id="PTHR23180">
    <property type="entry name" value="CENTAURIN/ARF"/>
    <property type="match status" value="1"/>
</dbReference>
<dbReference type="Gene3D" id="1.25.40.20">
    <property type="entry name" value="Ankyrin repeat-containing domain"/>
    <property type="match status" value="1"/>
</dbReference>
<dbReference type="AlphaFoldDB" id="A0A7L4I5L1"/>
<comment type="subcellular location">
    <subcellularLocation>
        <location evidence="9">Endosome membrane</location>
        <topology evidence="9">Peripheral membrane protein</topology>
    </subcellularLocation>
</comment>
<organism evidence="13 14">
    <name type="scientific">Scopus umbretta</name>
    <name type="common">Hammerkop</name>
    <dbReference type="NCBI Taxonomy" id="33581"/>
    <lineage>
        <taxon>Eukaryota</taxon>
        <taxon>Metazoa</taxon>
        <taxon>Chordata</taxon>
        <taxon>Craniata</taxon>
        <taxon>Vertebrata</taxon>
        <taxon>Euteleostomi</taxon>
        <taxon>Archelosauria</taxon>
        <taxon>Archosauria</taxon>
        <taxon>Dinosauria</taxon>
        <taxon>Saurischia</taxon>
        <taxon>Theropoda</taxon>
        <taxon>Coelurosauria</taxon>
        <taxon>Aves</taxon>
        <taxon>Neognathae</taxon>
        <taxon>Neoaves</taxon>
        <taxon>Aequornithes</taxon>
        <taxon>Pelecaniformes</taxon>
        <taxon>Scopidae</taxon>
        <taxon>Scopus</taxon>
    </lineage>
</organism>
<dbReference type="InterPro" id="IPR038508">
    <property type="entry name" value="ArfGAP_dom_sf"/>
</dbReference>
<dbReference type="EMBL" id="VZTL01055965">
    <property type="protein sequence ID" value="NXX60313.1"/>
    <property type="molecule type" value="Genomic_DNA"/>
</dbReference>
<name>A0A7L4I5L1_SCOUM</name>
<dbReference type="Proteomes" id="UP000539032">
    <property type="component" value="Unassembled WGS sequence"/>
</dbReference>
<accession>A0A7L4I5L1</accession>
<feature type="compositionally biased region" description="Polar residues" evidence="10">
    <location>
        <begin position="356"/>
        <end position="365"/>
    </location>
</feature>
<evidence type="ECO:0000256" key="4">
    <source>
        <dbReference type="ARBA" id="ARBA00022771"/>
    </source>
</evidence>
<dbReference type="SMART" id="SM00105">
    <property type="entry name" value="ArfGap"/>
    <property type="match status" value="1"/>
</dbReference>
<dbReference type="SMART" id="SM00248">
    <property type="entry name" value="ANK"/>
    <property type="match status" value="3"/>
</dbReference>
<dbReference type="Pfam" id="PF12796">
    <property type="entry name" value="Ank_2"/>
    <property type="match status" value="1"/>
</dbReference>
<comment type="caution">
    <text evidence="13">The sequence shown here is derived from an EMBL/GenBank/DDBJ whole genome shotgun (WGS) entry which is preliminary data.</text>
</comment>
<evidence type="ECO:0000256" key="2">
    <source>
        <dbReference type="ARBA" id="ARBA00022723"/>
    </source>
</evidence>
<reference evidence="13 14" key="1">
    <citation type="submission" date="2020-02" db="EMBL/GenBank/DDBJ databases">
        <title>Bird 10,000 Genomes (B10K) Project - Family phase.</title>
        <authorList>
            <person name="Zhang G."/>
        </authorList>
    </citation>
    <scope>NUCLEOTIDE SEQUENCE [LARGE SCALE GENOMIC DNA]</scope>
    <source>
        <strain evidence="13">B10K-DU-002-70</strain>
        <tissue evidence="13">Muscle</tissue>
    </source>
</reference>
<evidence type="ECO:0000256" key="3">
    <source>
        <dbReference type="ARBA" id="ARBA00022737"/>
    </source>
</evidence>
<dbReference type="SUPFAM" id="SSF103657">
    <property type="entry name" value="BAR/IMD domain-like"/>
    <property type="match status" value="1"/>
</dbReference>
<dbReference type="SUPFAM" id="SSF48403">
    <property type="entry name" value="Ankyrin repeat"/>
    <property type="match status" value="1"/>
</dbReference>
<keyword evidence="14" id="KW-1185">Reference proteome</keyword>
<dbReference type="PRINTS" id="PR00405">
    <property type="entry name" value="REVINTRACTNG"/>
</dbReference>
<dbReference type="FunFam" id="1.25.40.20:FF:000020">
    <property type="entry name" value="Arf-GAP with coiled-coil, ANK repeat and PH domain-containing protein 2"/>
    <property type="match status" value="1"/>
</dbReference>
<feature type="domain" description="PH" evidence="11">
    <location>
        <begin position="241"/>
        <end position="336"/>
    </location>
</feature>
<dbReference type="GO" id="GO:0005096">
    <property type="term" value="F:GTPase activator activity"/>
    <property type="evidence" value="ECO:0007669"/>
    <property type="project" value="UniProtKB-KW"/>
</dbReference>
<evidence type="ECO:0000256" key="1">
    <source>
        <dbReference type="ARBA" id="ARBA00022468"/>
    </source>
</evidence>
<proteinExistence type="predicted"/>
<dbReference type="Gene3D" id="2.30.29.30">
    <property type="entry name" value="Pleckstrin-homology domain (PH domain)/Phosphotyrosine-binding domain (PTB)"/>
    <property type="match status" value="1"/>
</dbReference>
<dbReference type="FunFam" id="1.10.220.150:FF:000007">
    <property type="entry name" value="Arf-GAP with coiled-coil, ANK repeat and PH domain-containing protein 2"/>
    <property type="match status" value="1"/>
</dbReference>
<comment type="domain">
    <text evidence="9">PH domain binds phospholipids including phosphatidic acid, phosphatidylinositol 3-phosphate, phosphatidylinositol 3,5-bisphosphate (PIP2) and phosphatidylinositol 3,4,5-trisphosphate (PIP3). May mediate protein binding to PIP2 or PIP3 containing membranes.</text>
</comment>
<dbReference type="SMART" id="SM00233">
    <property type="entry name" value="PH"/>
    <property type="match status" value="1"/>
</dbReference>
<dbReference type="SUPFAM" id="SSF50729">
    <property type="entry name" value="PH domain-like"/>
    <property type="match status" value="1"/>
</dbReference>
<evidence type="ECO:0000313" key="14">
    <source>
        <dbReference type="Proteomes" id="UP000539032"/>
    </source>
</evidence>
<feature type="domain" description="Arf-GAP" evidence="12">
    <location>
        <begin position="376"/>
        <end position="498"/>
    </location>
</feature>
<feature type="region of interest" description="Disordered" evidence="10">
    <location>
        <begin position="521"/>
        <end position="543"/>
    </location>
</feature>
<dbReference type="InterPro" id="IPR001164">
    <property type="entry name" value="ArfGAP_dom"/>
</dbReference>
<dbReference type="PROSITE" id="PS50003">
    <property type="entry name" value="PH_DOMAIN"/>
    <property type="match status" value="1"/>
</dbReference>
<dbReference type="GO" id="GO:0008270">
    <property type="term" value="F:zinc ion binding"/>
    <property type="evidence" value="ECO:0007669"/>
    <property type="project" value="UniProtKB-KW"/>
</dbReference>
<dbReference type="PANTHER" id="PTHR23180:SF407">
    <property type="entry name" value="ARF-GAP WITH COILED-COIL, ANK REPEAT AND PH DOMAIN-CONTAINING PROTEIN 3"/>
    <property type="match status" value="1"/>
</dbReference>